<keyword evidence="1" id="KW-0812">Transmembrane</keyword>
<reference evidence="2 3" key="1">
    <citation type="submission" date="2017-06" db="EMBL/GenBank/DDBJ databases">
        <title>Ensifer strains isolated from leguminous trees and herbs display diverse denitrification phenotypes with some acting as strong N2O sinks.</title>
        <authorList>
            <person name="Woliy K."/>
            <person name="Mania D."/>
            <person name="Bakken L.R."/>
            <person name="Frostegard A."/>
        </authorList>
    </citation>
    <scope>NUCLEOTIDE SEQUENCE [LARGE SCALE GENOMIC DNA]</scope>
    <source>
        <strain evidence="2 3">AC50a</strain>
    </source>
</reference>
<dbReference type="RefSeq" id="WP_100673823.1">
    <property type="nucleotide sequence ID" value="NZ_NJGD01000014.1"/>
</dbReference>
<comment type="caution">
    <text evidence="2">The sequence shown here is derived from an EMBL/GenBank/DDBJ whole genome shotgun (WGS) entry which is preliminary data.</text>
</comment>
<dbReference type="EMBL" id="NJGD01000014">
    <property type="protein sequence ID" value="PJR12767.1"/>
    <property type="molecule type" value="Genomic_DNA"/>
</dbReference>
<keyword evidence="1" id="KW-0472">Membrane</keyword>
<keyword evidence="1" id="KW-1133">Transmembrane helix</keyword>
<sequence length="69" mass="7746">MSKTSFNIDPSAFVSAAQSTAFLIYAARIRHRTRISRARGCALLKDIAVTRFEIDHLCFGRACNWRKGA</sequence>
<dbReference type="Proteomes" id="UP000231987">
    <property type="component" value="Unassembled WGS sequence"/>
</dbReference>
<dbReference type="AlphaFoldDB" id="A0A2J0YWW8"/>
<feature type="transmembrane region" description="Helical" evidence="1">
    <location>
        <begin position="12"/>
        <end position="29"/>
    </location>
</feature>
<name>A0A2J0YWW8_RHIML</name>
<evidence type="ECO:0000313" key="3">
    <source>
        <dbReference type="Proteomes" id="UP000231987"/>
    </source>
</evidence>
<gene>
    <name evidence="2" type="ORF">CEJ86_24575</name>
</gene>
<evidence type="ECO:0000256" key="1">
    <source>
        <dbReference type="SAM" id="Phobius"/>
    </source>
</evidence>
<proteinExistence type="predicted"/>
<organism evidence="2 3">
    <name type="scientific">Rhizobium meliloti</name>
    <name type="common">Ensifer meliloti</name>
    <name type="synonym">Sinorhizobium meliloti</name>
    <dbReference type="NCBI Taxonomy" id="382"/>
    <lineage>
        <taxon>Bacteria</taxon>
        <taxon>Pseudomonadati</taxon>
        <taxon>Pseudomonadota</taxon>
        <taxon>Alphaproteobacteria</taxon>
        <taxon>Hyphomicrobiales</taxon>
        <taxon>Rhizobiaceae</taxon>
        <taxon>Sinorhizobium/Ensifer group</taxon>
        <taxon>Sinorhizobium</taxon>
    </lineage>
</organism>
<evidence type="ECO:0000313" key="2">
    <source>
        <dbReference type="EMBL" id="PJR12767.1"/>
    </source>
</evidence>
<accession>A0A2J0YWW8</accession>
<protein>
    <submittedName>
        <fullName evidence="2">Uncharacterized protein</fullName>
    </submittedName>
</protein>